<dbReference type="SUPFAM" id="SSF53300">
    <property type="entry name" value="vWA-like"/>
    <property type="match status" value="1"/>
</dbReference>
<dbReference type="Gene3D" id="3.40.50.410">
    <property type="entry name" value="von Willebrand factor, type A domain"/>
    <property type="match status" value="1"/>
</dbReference>
<proteinExistence type="predicted"/>
<dbReference type="AlphaFoldDB" id="A0A6S7GU64"/>
<dbReference type="PANTHER" id="PTHR24020:SF20">
    <property type="entry name" value="PH DOMAIN-CONTAINING PROTEIN"/>
    <property type="match status" value="1"/>
</dbReference>
<dbReference type="PANTHER" id="PTHR24020">
    <property type="entry name" value="COLLAGEN ALPHA"/>
    <property type="match status" value="1"/>
</dbReference>
<dbReference type="OrthoDB" id="446173at2759"/>
<dbReference type="InterPro" id="IPR002035">
    <property type="entry name" value="VWF_A"/>
</dbReference>
<evidence type="ECO:0000313" key="2">
    <source>
        <dbReference type="Proteomes" id="UP001152795"/>
    </source>
</evidence>
<dbReference type="Pfam" id="PF00092">
    <property type="entry name" value="VWA"/>
    <property type="match status" value="1"/>
</dbReference>
<reference evidence="1" key="1">
    <citation type="submission" date="2020-04" db="EMBL/GenBank/DDBJ databases">
        <authorList>
            <person name="Alioto T."/>
            <person name="Alioto T."/>
            <person name="Gomez Garrido J."/>
        </authorList>
    </citation>
    <scope>NUCLEOTIDE SEQUENCE</scope>
    <source>
        <strain evidence="1">A484AB</strain>
    </source>
</reference>
<sequence>MKDMWILWDNSWSVGQSLFKDKIRPFLKGLIRSALLNVGPNGTHIGILTFSTQAQTRVLLELGELQAVDALINYLDSLNYNNISGDGTRTGMALKLADERFSKQSPRNYRPYVEDVVMIFTGSKPIRHRGEDTFGDKYNSTRYGEGLLAKDRAQSLKDNNIIVVGLVVGRENKLNKFRDNVKEWSTEGKYFETNKDSLQRSIMYRLIKSFMSVYCIAPVEKP</sequence>
<gene>
    <name evidence="1" type="ORF">PACLA_8A065716</name>
</gene>
<keyword evidence="2" id="KW-1185">Reference proteome</keyword>
<protein>
    <submittedName>
        <fullName evidence="1">Uncharacterized protein</fullName>
    </submittedName>
</protein>
<dbReference type="PROSITE" id="PS50234">
    <property type="entry name" value="VWFA"/>
    <property type="match status" value="1"/>
</dbReference>
<accession>A0A6S7GU64</accession>
<dbReference type="CDD" id="cd01450">
    <property type="entry name" value="vWFA_subfamily_ECM"/>
    <property type="match status" value="1"/>
</dbReference>
<dbReference type="SMART" id="SM00327">
    <property type="entry name" value="VWA"/>
    <property type="match status" value="1"/>
</dbReference>
<evidence type="ECO:0000313" key="1">
    <source>
        <dbReference type="EMBL" id="CAB3993406.1"/>
    </source>
</evidence>
<dbReference type="EMBL" id="CACRXK020002256">
    <property type="protein sequence ID" value="CAB3993406.1"/>
    <property type="molecule type" value="Genomic_DNA"/>
</dbReference>
<name>A0A6S7GU64_PARCT</name>
<organism evidence="1 2">
    <name type="scientific">Paramuricea clavata</name>
    <name type="common">Red gorgonian</name>
    <name type="synonym">Violescent sea-whip</name>
    <dbReference type="NCBI Taxonomy" id="317549"/>
    <lineage>
        <taxon>Eukaryota</taxon>
        <taxon>Metazoa</taxon>
        <taxon>Cnidaria</taxon>
        <taxon>Anthozoa</taxon>
        <taxon>Octocorallia</taxon>
        <taxon>Malacalcyonacea</taxon>
        <taxon>Plexauridae</taxon>
        <taxon>Paramuricea</taxon>
    </lineage>
</organism>
<comment type="caution">
    <text evidence="1">The sequence shown here is derived from an EMBL/GenBank/DDBJ whole genome shotgun (WGS) entry which is preliminary data.</text>
</comment>
<dbReference type="Proteomes" id="UP001152795">
    <property type="component" value="Unassembled WGS sequence"/>
</dbReference>
<dbReference type="InterPro" id="IPR036465">
    <property type="entry name" value="vWFA_dom_sf"/>
</dbReference>
<dbReference type="InterPro" id="IPR050525">
    <property type="entry name" value="ECM_Assembly_Org"/>
</dbReference>